<dbReference type="InterPro" id="IPR014880">
    <property type="entry name" value="SoxZ_dom"/>
</dbReference>
<dbReference type="PATRIC" id="fig|1198232.3.peg.1070"/>
<dbReference type="Proteomes" id="UP000015380">
    <property type="component" value="Chromosome"/>
</dbReference>
<accession>S5TW62</accession>
<dbReference type="SUPFAM" id="SSF81296">
    <property type="entry name" value="E set domains"/>
    <property type="match status" value="1"/>
</dbReference>
<dbReference type="EMBL" id="CP005996">
    <property type="protein sequence ID" value="AGS39400.1"/>
    <property type="molecule type" value="Genomic_DNA"/>
</dbReference>
<dbReference type="InterPro" id="IPR030995">
    <property type="entry name" value="SoxZ"/>
</dbReference>
<dbReference type="NCBIfam" id="TIGR04490">
    <property type="entry name" value="SoxZ_true"/>
    <property type="match status" value="1"/>
</dbReference>
<reference evidence="3" key="2">
    <citation type="journal article" date="2016" name="Environ. Microbiol. Rep.">
        <title>Analysis of defence systems and a conjugative IncP-1 plasmid in the marine polyaromatic hydrocarbons-degrading bacterium Cycloclasticus sp. 78-ME.</title>
        <authorList>
            <person name="Yakimov M.M."/>
            <person name="Crisafi F."/>
            <person name="Messina E."/>
            <person name="Smedile F."/>
            <person name="Lopatina A."/>
            <person name="Denaro R."/>
            <person name="Pieper D.H."/>
            <person name="Golyshin P.N."/>
            <person name="Giuliano L."/>
        </authorList>
    </citation>
    <scope>NUCLEOTIDE SEQUENCE [LARGE SCALE GENOMIC DNA]</scope>
    <source>
        <strain evidence="3">78-ME</strain>
    </source>
</reference>
<organism evidence="2 3">
    <name type="scientific">Cycloclasticus zancles 78-ME</name>
    <dbReference type="NCBI Taxonomy" id="1198232"/>
    <lineage>
        <taxon>Bacteria</taxon>
        <taxon>Pseudomonadati</taxon>
        <taxon>Pseudomonadota</taxon>
        <taxon>Gammaproteobacteria</taxon>
        <taxon>Thiotrichales</taxon>
        <taxon>Piscirickettsiaceae</taxon>
        <taxon>Cycloclasticus</taxon>
    </lineage>
</organism>
<dbReference type="eggNOG" id="COG5501">
    <property type="taxonomic scope" value="Bacteria"/>
</dbReference>
<dbReference type="Pfam" id="PF08770">
    <property type="entry name" value="SoxZ"/>
    <property type="match status" value="1"/>
</dbReference>
<dbReference type="RefSeq" id="WP_020932337.1">
    <property type="nucleotide sequence ID" value="NC_021917.1"/>
</dbReference>
<dbReference type="Gene3D" id="2.60.40.10">
    <property type="entry name" value="Immunoglobulins"/>
    <property type="match status" value="1"/>
</dbReference>
<sequence length="100" mass="11322">MKVRAKIINNITHVRVLAIHPMETGERIDKDSGERISAKYIQKISCEHNGKEVFLAQFGTSISQNPYLAFSFKEGKKGDILSLRWNDNTGDVKKTDTTIK</sequence>
<name>S5TW62_9GAMM</name>
<feature type="domain" description="Sulphur oxidation protein SoxZ" evidence="1">
    <location>
        <begin position="4"/>
        <end position="96"/>
    </location>
</feature>
<dbReference type="KEGG" id="cza:CYCME_1069"/>
<dbReference type="InterPro" id="IPR014756">
    <property type="entry name" value="Ig_E-set"/>
</dbReference>
<protein>
    <submittedName>
        <fullName evidence="2">Sulfur oxidation protein SoxZ</fullName>
    </submittedName>
</protein>
<dbReference type="AlphaFoldDB" id="S5TW62"/>
<dbReference type="InterPro" id="IPR013783">
    <property type="entry name" value="Ig-like_fold"/>
</dbReference>
<dbReference type="HOGENOM" id="CLU_172621_1_0_6"/>
<evidence type="ECO:0000313" key="2">
    <source>
        <dbReference type="EMBL" id="AGS39400.1"/>
    </source>
</evidence>
<evidence type="ECO:0000259" key="1">
    <source>
        <dbReference type="Pfam" id="PF08770"/>
    </source>
</evidence>
<gene>
    <name evidence="2" type="ORF">CYCME_1069</name>
</gene>
<keyword evidence="3" id="KW-1185">Reference proteome</keyword>
<reference evidence="2 3" key="1">
    <citation type="submission" date="2013-05" db="EMBL/GenBank/DDBJ databases">
        <title>Between feast and famine: a lifestyle of most important marine PAH-degrading bacterium Cycloclasticus sp. 7ME.</title>
        <authorList>
            <person name="Yakimov M.M."/>
            <person name="Messina E."/>
            <person name="Genovese M."/>
            <person name="Denaro R."/>
            <person name="Crisafi F."/>
            <person name="Russo D."/>
            <person name="Cappello S."/>
            <person name="Santisi S."/>
            <person name="Smedile F."/>
            <person name="Golyshina O.V."/>
            <person name="Tran H."/>
            <person name="Pieper D.H."/>
            <person name="Golyshin P.N."/>
            <person name="Giuliano L."/>
        </authorList>
    </citation>
    <scope>NUCLEOTIDE SEQUENCE [LARGE SCALE GENOMIC DNA]</scope>
    <source>
        <strain evidence="2 3">78-ME</strain>
    </source>
</reference>
<evidence type="ECO:0000313" key="3">
    <source>
        <dbReference type="Proteomes" id="UP000015380"/>
    </source>
</evidence>
<proteinExistence type="predicted"/>